<dbReference type="Gene3D" id="3.30.750.24">
    <property type="entry name" value="STAS domain"/>
    <property type="match status" value="1"/>
</dbReference>
<sequence length="249" mass="27468">MDSITLTADLDALAKISAFITAAAERCGLDERATWQVQLAVDEAVTNVIQHAYDPDQPGDLTLSWQCRDHRFIITVRDHGRQFDPAAVPTPDITSPLEERQVGGLGIYLITRLMDEVRFEFSPQGGNLLTMVKYLPHDQPDPPDEVVVIPIADRIDAQTAPRLAKQASEQIAKGARQIVLDLSNVPFLSSSGLRALLLIRKELMTLGGELRLAALQPQVHEVFAITGFTQVFNIHPSVAEARAAFSQRR</sequence>
<gene>
    <name evidence="4" type="ORF">A6A03_17975</name>
</gene>
<evidence type="ECO:0000256" key="2">
    <source>
        <dbReference type="RuleBase" id="RU003749"/>
    </source>
</evidence>
<evidence type="ECO:0000313" key="4">
    <source>
        <dbReference type="EMBL" id="OAN43683.1"/>
    </source>
</evidence>
<dbReference type="CDD" id="cd16936">
    <property type="entry name" value="HATPase_RsbW-like"/>
    <property type="match status" value="1"/>
</dbReference>
<dbReference type="PANTHER" id="PTHR33495">
    <property type="entry name" value="ANTI-SIGMA FACTOR ANTAGONIST TM_1081-RELATED-RELATED"/>
    <property type="match status" value="1"/>
</dbReference>
<organism evidence="4 5">
    <name type="scientific">Chloroflexus islandicus</name>
    <dbReference type="NCBI Taxonomy" id="1707952"/>
    <lineage>
        <taxon>Bacteria</taxon>
        <taxon>Bacillati</taxon>
        <taxon>Chloroflexota</taxon>
        <taxon>Chloroflexia</taxon>
        <taxon>Chloroflexales</taxon>
        <taxon>Chloroflexineae</taxon>
        <taxon>Chloroflexaceae</taxon>
        <taxon>Chloroflexus</taxon>
    </lineage>
</organism>
<comment type="caution">
    <text evidence="4">The sequence shown here is derived from an EMBL/GenBank/DDBJ whole genome shotgun (WGS) entry which is preliminary data.</text>
</comment>
<dbReference type="Pfam" id="PF01740">
    <property type="entry name" value="STAS"/>
    <property type="match status" value="1"/>
</dbReference>
<dbReference type="SUPFAM" id="SSF55874">
    <property type="entry name" value="ATPase domain of HSP90 chaperone/DNA topoisomerase II/histidine kinase"/>
    <property type="match status" value="1"/>
</dbReference>
<dbReference type="PANTHER" id="PTHR33495:SF2">
    <property type="entry name" value="ANTI-SIGMA FACTOR ANTAGONIST TM_1081-RELATED"/>
    <property type="match status" value="1"/>
</dbReference>
<dbReference type="EMBL" id="LWQS01000076">
    <property type="protein sequence ID" value="OAN43683.1"/>
    <property type="molecule type" value="Genomic_DNA"/>
</dbReference>
<dbReference type="FunFam" id="3.30.565.10:FF:000292">
    <property type="entry name" value="Anti-sigma factor antagonist"/>
    <property type="match status" value="1"/>
</dbReference>
<dbReference type="Gene3D" id="3.30.565.10">
    <property type="entry name" value="Histidine kinase-like ATPase, C-terminal domain"/>
    <property type="match status" value="1"/>
</dbReference>
<evidence type="ECO:0000256" key="1">
    <source>
        <dbReference type="ARBA" id="ARBA00009013"/>
    </source>
</evidence>
<dbReference type="InterPro" id="IPR036890">
    <property type="entry name" value="HATPase_C_sf"/>
</dbReference>
<dbReference type="OrthoDB" id="163538at2"/>
<dbReference type="PROSITE" id="PS50801">
    <property type="entry name" value="STAS"/>
    <property type="match status" value="1"/>
</dbReference>
<keyword evidence="5" id="KW-1185">Reference proteome</keyword>
<feature type="domain" description="STAS" evidence="3">
    <location>
        <begin position="144"/>
        <end position="245"/>
    </location>
</feature>
<dbReference type="NCBIfam" id="TIGR00377">
    <property type="entry name" value="ant_ant_sig"/>
    <property type="match status" value="1"/>
</dbReference>
<dbReference type="SUPFAM" id="SSF52091">
    <property type="entry name" value="SpoIIaa-like"/>
    <property type="match status" value="1"/>
</dbReference>
<dbReference type="Pfam" id="PF13581">
    <property type="entry name" value="HATPase_c_2"/>
    <property type="match status" value="1"/>
</dbReference>
<dbReference type="InterPro" id="IPR036513">
    <property type="entry name" value="STAS_dom_sf"/>
</dbReference>
<proteinExistence type="inferred from homology"/>
<dbReference type="InterPro" id="IPR003658">
    <property type="entry name" value="Anti-sigma_ant"/>
</dbReference>
<evidence type="ECO:0000313" key="5">
    <source>
        <dbReference type="Proteomes" id="UP000078287"/>
    </source>
</evidence>
<dbReference type="InterPro" id="IPR003594">
    <property type="entry name" value="HATPase_dom"/>
</dbReference>
<comment type="similarity">
    <text evidence="1 2">Belongs to the anti-sigma-factor antagonist family.</text>
</comment>
<evidence type="ECO:0000259" key="3">
    <source>
        <dbReference type="PROSITE" id="PS50801"/>
    </source>
</evidence>
<dbReference type="Proteomes" id="UP000078287">
    <property type="component" value="Unassembled WGS sequence"/>
</dbReference>
<accession>A0A178M544</accession>
<dbReference type="CDD" id="cd07043">
    <property type="entry name" value="STAS_anti-anti-sigma_factors"/>
    <property type="match status" value="1"/>
</dbReference>
<dbReference type="AlphaFoldDB" id="A0A178M544"/>
<reference evidence="4 5" key="1">
    <citation type="submission" date="2016-04" db="EMBL/GenBank/DDBJ databases">
        <title>Chloroflexus islandicus sp. nov., a thermophilic filamentous anoxygenic phototrophic bacterium from geyser Strokkur (Iceland).</title>
        <authorList>
            <person name="Gaisin V.A."/>
            <person name="Kalashnikov A.M."/>
            <person name="Sukhacheva M.V."/>
            <person name="Grouzdev D.S."/>
            <person name="Ivanov T.M."/>
            <person name="Kuznetsov B."/>
            <person name="Gorlenko V.M."/>
        </authorList>
    </citation>
    <scope>NUCLEOTIDE SEQUENCE [LARGE SCALE GENOMIC DNA]</scope>
    <source>
        <strain evidence="5">isl-2</strain>
    </source>
</reference>
<dbReference type="GO" id="GO:0043856">
    <property type="term" value="F:anti-sigma factor antagonist activity"/>
    <property type="evidence" value="ECO:0007669"/>
    <property type="project" value="InterPro"/>
</dbReference>
<dbReference type="STRING" id="1707952.A6A03_17975"/>
<name>A0A178M544_9CHLR</name>
<dbReference type="InterPro" id="IPR002645">
    <property type="entry name" value="STAS_dom"/>
</dbReference>
<protein>
    <recommendedName>
        <fullName evidence="2">Anti-sigma factor antagonist</fullName>
    </recommendedName>
</protein>